<protein>
    <submittedName>
        <fullName evidence="1">Uncharacterized protein</fullName>
    </submittedName>
</protein>
<dbReference type="EMBL" id="CM055108">
    <property type="protein sequence ID" value="KAJ7524971.1"/>
    <property type="molecule type" value="Genomic_DNA"/>
</dbReference>
<evidence type="ECO:0000313" key="1">
    <source>
        <dbReference type="EMBL" id="KAJ7524971.1"/>
    </source>
</evidence>
<comment type="caution">
    <text evidence="1">The sequence shown here is derived from an EMBL/GenBank/DDBJ whole genome shotgun (WGS) entry which is preliminary data.</text>
</comment>
<accession>A0ACC2B5C8</accession>
<reference evidence="2" key="1">
    <citation type="journal article" date="2024" name="Proc. Natl. Acad. Sci. U.S.A.">
        <title>Extraordinary preservation of gene collinearity over three hundred million years revealed in homosporous lycophytes.</title>
        <authorList>
            <person name="Li C."/>
            <person name="Wickell D."/>
            <person name="Kuo L.Y."/>
            <person name="Chen X."/>
            <person name="Nie B."/>
            <person name="Liao X."/>
            <person name="Peng D."/>
            <person name="Ji J."/>
            <person name="Jenkins J."/>
            <person name="Williams M."/>
            <person name="Shu S."/>
            <person name="Plott C."/>
            <person name="Barry K."/>
            <person name="Rajasekar S."/>
            <person name="Grimwood J."/>
            <person name="Han X."/>
            <person name="Sun S."/>
            <person name="Hou Z."/>
            <person name="He W."/>
            <person name="Dai G."/>
            <person name="Sun C."/>
            <person name="Schmutz J."/>
            <person name="Leebens-Mack J.H."/>
            <person name="Li F.W."/>
            <person name="Wang L."/>
        </authorList>
    </citation>
    <scope>NUCLEOTIDE SEQUENCE [LARGE SCALE GENOMIC DNA]</scope>
    <source>
        <strain evidence="2">cv. PW_Plant_1</strain>
    </source>
</reference>
<sequence>MQDNIEDVEVGSKFQFDNVSGISTLNAETTLARRMPTQQALQEHRTELPTADPDSNLRRSPLSIEREAIAPVFKEQKYMTEYKAWVQNYGKWGNLVLAYQTLGVVYGDLGTSPLYVFPTVSMSSPQEEDLLGILSIIFWTLTLMGLLKYVFIVLQADDHGEGGTFALYSKLCRHTKINVNAGQQYSRLDSDMNLSHYDKPKTLRSKTKQLLETSKAAQNILLFVVMMGTCMVMGDGVLTPAISVLSAIGGIKSEESAISQTVVIVISSVVLVALFLLQSRGTSKVSFLFSPIMIAWFVTTPMIGAYNIHKFYPGIFKALSPHYIIRFFQRNDKDGWVNLGAIFLCITGAEAMFADLGHFNKQAIQIAFSTMVYPSLIITYAGEAAYLIKHPENLGDAYFKSIPRPIYWPMFIISTLAAIVASQALISATFSIIKQSMALGCFPRVKLIHTSKKEEGQIYSPEINYILMVLCLAIVIGFRNGTQIGNAFGVAVVFVMIITTFLVTIVMLVIWSTPWPVILLYFITYLTIEGVYMTSVLNKVPQGGWVPFAISAFFLLVMLIWNSGRKKKYQVEAMHKISSGELSLQISNLGAVRTPGICFFYSELIHGVPPIISQYVKIVGSVHEIVIITNIRFIPVTTVLPSERIYVGRKGVQGIYWCVARYGYMDIIDLEGKEFVDQVIEKLTEYITPNEDPSNYESSVQKLSGNSENSQLVNQKSTSATIFLEGNSTQMEIAKLQHAHKKDAAVHVVGKVTLISGKNTSWVEGILVENLYRLLQNSCRSSIAALRIPPSRLLQVGMVYEL</sequence>
<organism evidence="1 2">
    <name type="scientific">Diphasiastrum complanatum</name>
    <name type="common">Issler's clubmoss</name>
    <name type="synonym">Lycopodium complanatum</name>
    <dbReference type="NCBI Taxonomy" id="34168"/>
    <lineage>
        <taxon>Eukaryota</taxon>
        <taxon>Viridiplantae</taxon>
        <taxon>Streptophyta</taxon>
        <taxon>Embryophyta</taxon>
        <taxon>Tracheophyta</taxon>
        <taxon>Lycopodiopsida</taxon>
        <taxon>Lycopodiales</taxon>
        <taxon>Lycopodiaceae</taxon>
        <taxon>Lycopodioideae</taxon>
        <taxon>Diphasiastrum</taxon>
    </lineage>
</organism>
<evidence type="ECO:0000313" key="2">
    <source>
        <dbReference type="Proteomes" id="UP001162992"/>
    </source>
</evidence>
<keyword evidence="2" id="KW-1185">Reference proteome</keyword>
<dbReference type="Proteomes" id="UP001162992">
    <property type="component" value="Chromosome 17"/>
</dbReference>
<proteinExistence type="predicted"/>
<name>A0ACC2B5C8_DIPCM</name>
<gene>
    <name evidence="1" type="ORF">O6H91_17G030200</name>
</gene>